<gene>
    <name evidence="1" type="ORF">HMPREF1541_09523</name>
</gene>
<protein>
    <submittedName>
        <fullName evidence="1">Uncharacterized protein</fullName>
    </submittedName>
</protein>
<evidence type="ECO:0000313" key="2">
    <source>
        <dbReference type="Proteomes" id="UP000030752"/>
    </source>
</evidence>
<sequence length="296" mass="33738">MSSPIRSGEVLEHNNLPIPSEIREAIWKQALKGSIAYARLPTGESRSVHEIQSPLAPLYVSRATRKDILPLILPAVAFDLRLTPSTLDKLSRKGTWPSLQRAEQVIIHSVAHANELHKSLGTILPELKKLTFVWPVANNTAETISAIMGEPNQEHRINGIYAVIQQQLLDFDEHKRRTDALASCTKLGGFKLILRLPLSEDLTIVLEDHLGAQEATLETVDGSTVVELPEEWEFQVWQFSEKFLEVNKQVQSIVRALRYTRLTRSVLAQRFEVQVMWAMENQDMLREARRNRRSRE</sequence>
<dbReference type="InParanoid" id="W2SAN0"/>
<proteinExistence type="predicted"/>
<dbReference type="EMBL" id="KB822712">
    <property type="protein sequence ID" value="ETN45690.1"/>
    <property type="molecule type" value="Genomic_DNA"/>
</dbReference>
<name>W2SAN0_CYPE1</name>
<accession>W2SAN0</accession>
<dbReference type="Proteomes" id="UP000030752">
    <property type="component" value="Unassembled WGS sequence"/>
</dbReference>
<dbReference type="RefSeq" id="XP_008712418.1">
    <property type="nucleotide sequence ID" value="XM_008714196.1"/>
</dbReference>
<evidence type="ECO:0000313" key="1">
    <source>
        <dbReference type="EMBL" id="ETN45690.1"/>
    </source>
</evidence>
<dbReference type="HOGENOM" id="CLU_940155_0_0_1"/>
<dbReference type="AlphaFoldDB" id="W2SAN0"/>
<dbReference type="GeneID" id="19976862"/>
<organism evidence="1 2">
    <name type="scientific">Cyphellophora europaea (strain CBS 101466)</name>
    <name type="common">Phialophora europaea</name>
    <dbReference type="NCBI Taxonomy" id="1220924"/>
    <lineage>
        <taxon>Eukaryota</taxon>
        <taxon>Fungi</taxon>
        <taxon>Dikarya</taxon>
        <taxon>Ascomycota</taxon>
        <taxon>Pezizomycotina</taxon>
        <taxon>Eurotiomycetes</taxon>
        <taxon>Chaetothyriomycetidae</taxon>
        <taxon>Chaetothyriales</taxon>
        <taxon>Cyphellophoraceae</taxon>
        <taxon>Cyphellophora</taxon>
    </lineage>
</organism>
<reference evidence="1 2" key="1">
    <citation type="submission" date="2013-03" db="EMBL/GenBank/DDBJ databases">
        <title>The Genome Sequence of Phialophora europaea CBS 101466.</title>
        <authorList>
            <consortium name="The Broad Institute Genomics Platform"/>
            <person name="Cuomo C."/>
            <person name="de Hoog S."/>
            <person name="Gorbushina A."/>
            <person name="Walker B."/>
            <person name="Young S.K."/>
            <person name="Zeng Q."/>
            <person name="Gargeya S."/>
            <person name="Fitzgerald M."/>
            <person name="Haas B."/>
            <person name="Abouelleil A."/>
            <person name="Allen A.W."/>
            <person name="Alvarado L."/>
            <person name="Arachchi H.M."/>
            <person name="Berlin A.M."/>
            <person name="Chapman S.B."/>
            <person name="Gainer-Dewar J."/>
            <person name="Goldberg J."/>
            <person name="Griggs A."/>
            <person name="Gujja S."/>
            <person name="Hansen M."/>
            <person name="Howarth C."/>
            <person name="Imamovic A."/>
            <person name="Ireland A."/>
            <person name="Larimer J."/>
            <person name="McCowan C."/>
            <person name="Murphy C."/>
            <person name="Pearson M."/>
            <person name="Poon T.W."/>
            <person name="Priest M."/>
            <person name="Roberts A."/>
            <person name="Saif S."/>
            <person name="Shea T."/>
            <person name="Sisk P."/>
            <person name="Sykes S."/>
            <person name="Wortman J."/>
            <person name="Nusbaum C."/>
            <person name="Birren B."/>
        </authorList>
    </citation>
    <scope>NUCLEOTIDE SEQUENCE [LARGE SCALE GENOMIC DNA]</scope>
    <source>
        <strain evidence="1 2">CBS 101466</strain>
    </source>
</reference>
<keyword evidence="2" id="KW-1185">Reference proteome</keyword>
<dbReference type="VEuPathDB" id="FungiDB:HMPREF1541_09523"/>